<dbReference type="eggNOG" id="KOG4658">
    <property type="taxonomic scope" value="Eukaryota"/>
</dbReference>
<dbReference type="EnsemblPlants" id="KQL22681">
    <property type="protein sequence ID" value="KQL22681"/>
    <property type="gene ID" value="SETIT_030676mg"/>
</dbReference>
<dbReference type="EMBL" id="AGNK02000705">
    <property type="status" value="NOT_ANNOTATED_CDS"/>
    <property type="molecule type" value="Genomic_DNA"/>
</dbReference>
<dbReference type="AlphaFoldDB" id="K3ZVP5"/>
<dbReference type="PANTHER" id="PTHR34630">
    <property type="entry name" value="OS11G0677101 PROTEIN"/>
    <property type="match status" value="1"/>
</dbReference>
<dbReference type="InterPro" id="IPR032675">
    <property type="entry name" value="LRR_dom_sf"/>
</dbReference>
<reference evidence="2" key="1">
    <citation type="journal article" date="2012" name="Nat. Biotechnol.">
        <title>Reference genome sequence of the model plant Setaria.</title>
        <authorList>
            <person name="Bennetzen J.L."/>
            <person name="Schmutz J."/>
            <person name="Wang H."/>
            <person name="Percifield R."/>
            <person name="Hawkins J."/>
            <person name="Pontaroli A.C."/>
            <person name="Estep M."/>
            <person name="Feng L."/>
            <person name="Vaughn J.N."/>
            <person name="Grimwood J."/>
            <person name="Jenkins J."/>
            <person name="Barry K."/>
            <person name="Lindquist E."/>
            <person name="Hellsten U."/>
            <person name="Deshpande S."/>
            <person name="Wang X."/>
            <person name="Wu X."/>
            <person name="Mitros T."/>
            <person name="Triplett J."/>
            <person name="Yang X."/>
            <person name="Ye C.Y."/>
            <person name="Mauro-Herrera M."/>
            <person name="Wang L."/>
            <person name="Li P."/>
            <person name="Sharma M."/>
            <person name="Sharma R."/>
            <person name="Ronald P.C."/>
            <person name="Panaud O."/>
            <person name="Kellogg E.A."/>
            <person name="Brutnell T.P."/>
            <person name="Doust A.N."/>
            <person name="Tuskan G.A."/>
            <person name="Rokhsar D."/>
            <person name="Devos K.M."/>
        </authorList>
    </citation>
    <scope>NUCLEOTIDE SEQUENCE [LARGE SCALE GENOMIC DNA]</scope>
    <source>
        <strain evidence="2">cv. Yugu1</strain>
    </source>
</reference>
<organism evidence="1 2">
    <name type="scientific">Setaria italica</name>
    <name type="common">Foxtail millet</name>
    <name type="synonym">Panicum italicum</name>
    <dbReference type="NCBI Taxonomy" id="4555"/>
    <lineage>
        <taxon>Eukaryota</taxon>
        <taxon>Viridiplantae</taxon>
        <taxon>Streptophyta</taxon>
        <taxon>Embryophyta</taxon>
        <taxon>Tracheophyta</taxon>
        <taxon>Spermatophyta</taxon>
        <taxon>Magnoliopsida</taxon>
        <taxon>Liliopsida</taxon>
        <taxon>Poales</taxon>
        <taxon>Poaceae</taxon>
        <taxon>PACMAD clade</taxon>
        <taxon>Panicoideae</taxon>
        <taxon>Panicodae</taxon>
        <taxon>Paniceae</taxon>
        <taxon>Cenchrinae</taxon>
        <taxon>Setaria</taxon>
    </lineage>
</organism>
<sequence>MLMDGPKLMQDAHALTCLIALPKGPLLVKQPFGGVETVCCRSAFPSLRKLDLSDLSALERWGQPKELQEKSALALWTCFAQLVDLKILDCDALVYWPQNVFQVLVCLRSLVIYRCSQLIGRTQAFDEQSALAPQRNGILPCLDCSSNVGSIVFGHPEDTRLVSGEGVVRPNTSSLIPGCSSSEATTSTAVLKLISGCDNLQSLSGQQLDAVQELRIDSCSRLESLEPCLGDLRLLEELKLYGCRRLVSLPDGPQAYSSLRFLQIKNCDGIKLLPPRLHEPFGLPRRELHCCCTLGR</sequence>
<protein>
    <submittedName>
        <fullName evidence="1">Uncharacterized protein</fullName>
    </submittedName>
</protein>
<proteinExistence type="predicted"/>
<dbReference type="PANTHER" id="PTHR34630:SF100">
    <property type="entry name" value="OS02G0118900 PROTEIN"/>
    <property type="match status" value="1"/>
</dbReference>
<dbReference type="STRING" id="4555.K3ZVP5"/>
<dbReference type="SUPFAM" id="SSF52047">
    <property type="entry name" value="RNI-like"/>
    <property type="match status" value="1"/>
</dbReference>
<dbReference type="Gene3D" id="3.80.10.10">
    <property type="entry name" value="Ribonuclease Inhibitor"/>
    <property type="match status" value="2"/>
</dbReference>
<accession>K3ZVP5</accession>
<reference evidence="1" key="2">
    <citation type="submission" date="2018-08" db="UniProtKB">
        <authorList>
            <consortium name="EnsemblPlants"/>
        </authorList>
    </citation>
    <scope>IDENTIFICATION</scope>
    <source>
        <strain evidence="1">Yugu1</strain>
    </source>
</reference>
<dbReference type="Proteomes" id="UP000004995">
    <property type="component" value="Unassembled WGS sequence"/>
</dbReference>
<evidence type="ECO:0000313" key="2">
    <source>
        <dbReference type="Proteomes" id="UP000004995"/>
    </source>
</evidence>
<dbReference type="Gramene" id="KQL22681">
    <property type="protein sequence ID" value="KQL22681"/>
    <property type="gene ID" value="SETIT_030676mg"/>
</dbReference>
<dbReference type="InParanoid" id="K3ZVP5"/>
<keyword evidence="2" id="KW-1185">Reference proteome</keyword>
<name>K3ZVP5_SETIT</name>
<evidence type="ECO:0000313" key="1">
    <source>
        <dbReference type="EnsemblPlants" id="KQL22681"/>
    </source>
</evidence>
<dbReference type="HOGENOM" id="CLU_941359_0_0_1"/>